<dbReference type="NCBIfam" id="TIGR01611">
    <property type="entry name" value="tail_tube"/>
    <property type="match status" value="1"/>
</dbReference>
<proteinExistence type="predicted"/>
<keyword evidence="2" id="KW-1185">Reference proteome</keyword>
<dbReference type="Proteomes" id="UP000275394">
    <property type="component" value="Unassembled WGS sequence"/>
</dbReference>
<sequence length="164" mass="17452">MAAADRIFKNMTVFHDGLALLGECIDFTPPILAIQTEEFRAGGMDAAIELDMGMETLKASYTMAGVNPEVLKSLGKRVNVVFKGALDSRGEVTPYECKVTARVTGIDKGTITVGSVSPLTVSLTCEYYKESVGGSVIAEIDVVNSLRIINGVDQLATMRAAMGL</sequence>
<dbReference type="RefSeq" id="WP_123711600.1">
    <property type="nucleotide sequence ID" value="NZ_RKHR01000003.1"/>
</dbReference>
<dbReference type="Pfam" id="PF04985">
    <property type="entry name" value="Phage_tube"/>
    <property type="match status" value="1"/>
</dbReference>
<reference evidence="1 2" key="1">
    <citation type="submission" date="2018-11" db="EMBL/GenBank/DDBJ databases">
        <title>Genomic Encyclopedia of Type Strains, Phase IV (KMG-IV): sequencing the most valuable type-strain genomes for metagenomic binning, comparative biology and taxonomic classification.</title>
        <authorList>
            <person name="Goeker M."/>
        </authorList>
    </citation>
    <scope>NUCLEOTIDE SEQUENCE [LARGE SCALE GENOMIC DNA]</scope>
    <source>
        <strain evidence="1 2">DSM 100316</strain>
    </source>
</reference>
<organism evidence="1 2">
    <name type="scientific">Sinobacterium caligoides</name>
    <dbReference type="NCBI Taxonomy" id="933926"/>
    <lineage>
        <taxon>Bacteria</taxon>
        <taxon>Pseudomonadati</taxon>
        <taxon>Pseudomonadota</taxon>
        <taxon>Gammaproteobacteria</taxon>
        <taxon>Cellvibrionales</taxon>
        <taxon>Spongiibacteraceae</taxon>
        <taxon>Sinobacterium</taxon>
    </lineage>
</organism>
<dbReference type="InterPro" id="IPR006498">
    <property type="entry name" value="Tail_tube"/>
</dbReference>
<evidence type="ECO:0000313" key="2">
    <source>
        <dbReference type="Proteomes" id="UP000275394"/>
    </source>
</evidence>
<accession>A0A3N2E2A2</accession>
<dbReference type="EMBL" id="RKHR01000003">
    <property type="protein sequence ID" value="ROS05705.1"/>
    <property type="molecule type" value="Genomic_DNA"/>
</dbReference>
<name>A0A3N2E2A2_9GAMM</name>
<gene>
    <name evidence="1" type="ORF">EDC56_1254</name>
</gene>
<dbReference type="OrthoDB" id="3078668at2"/>
<evidence type="ECO:0000313" key="1">
    <source>
        <dbReference type="EMBL" id="ROS05705.1"/>
    </source>
</evidence>
<protein>
    <recommendedName>
        <fullName evidence="3">Phage tail tube protein FII</fullName>
    </recommendedName>
</protein>
<evidence type="ECO:0008006" key="3">
    <source>
        <dbReference type="Google" id="ProtNLM"/>
    </source>
</evidence>
<dbReference type="AlphaFoldDB" id="A0A3N2E2A2"/>
<comment type="caution">
    <text evidence="1">The sequence shown here is derived from an EMBL/GenBank/DDBJ whole genome shotgun (WGS) entry which is preliminary data.</text>
</comment>